<evidence type="ECO:0008006" key="7">
    <source>
        <dbReference type="Google" id="ProtNLM"/>
    </source>
</evidence>
<dbReference type="PANTHER" id="PTHR43175">
    <property type="entry name" value="CARBONIC ANHYDRASE"/>
    <property type="match status" value="1"/>
</dbReference>
<dbReference type="Pfam" id="PF00484">
    <property type="entry name" value="Pro_CA"/>
    <property type="match status" value="1"/>
</dbReference>
<keyword evidence="3 4" id="KW-0862">Zinc</keyword>
<dbReference type="STRING" id="927665.HMPREF1535_04401"/>
<dbReference type="CDD" id="cd03379">
    <property type="entry name" value="beta_CA_cladeD"/>
    <property type="match status" value="1"/>
</dbReference>
<evidence type="ECO:0000256" key="2">
    <source>
        <dbReference type="ARBA" id="ARBA00022723"/>
    </source>
</evidence>
<feature type="binding site" evidence="4">
    <location>
        <position position="94"/>
    </location>
    <ligand>
        <name>Zn(2+)</name>
        <dbReference type="ChEBI" id="CHEBI:29105"/>
    </ligand>
</feature>
<dbReference type="InterPro" id="IPR036874">
    <property type="entry name" value="Carbonic_anhydrase_sf"/>
</dbReference>
<comment type="similarity">
    <text evidence="1">Belongs to the beta-class carbonic anhydrase family.</text>
</comment>
<dbReference type="GO" id="GO:0004089">
    <property type="term" value="F:carbonate dehydratase activity"/>
    <property type="evidence" value="ECO:0007669"/>
    <property type="project" value="InterPro"/>
</dbReference>
<comment type="cofactor">
    <cofactor evidence="4">
        <name>Zn(2+)</name>
        <dbReference type="ChEBI" id="CHEBI:29105"/>
    </cofactor>
    <text evidence="4">Binds 1 zinc ion per subunit.</text>
</comment>
<dbReference type="SMART" id="SM00947">
    <property type="entry name" value="Pro_CA"/>
    <property type="match status" value="1"/>
</dbReference>
<name>A0A0F5IRM4_9BACT</name>
<protein>
    <recommendedName>
        <fullName evidence="7">Carbonate dehydratase</fullName>
    </recommendedName>
</protein>
<dbReference type="RefSeq" id="WP_007658305.1">
    <property type="nucleotide sequence ID" value="NZ_KQ033913.1"/>
</dbReference>
<sequence length="180" mass="20243">MIDELLEYNRGFVDKKGYEKFITNKYPDKKIAIVSCMDTRLIELLPAALGIKNGDVKIIKNAGAIISHPFGSVIRSLMVAIYELGVVEIMIIGHSDCGAQHMDSDEMIEAMKKRGIPAERIDMIRYCGIDFKYWLRGFDSTECSVKDTVEQVRNHPLIPTDITVRGFVINSVTGELTEVE</sequence>
<feature type="binding site" evidence="4">
    <location>
        <position position="36"/>
    </location>
    <ligand>
        <name>Zn(2+)</name>
        <dbReference type="ChEBI" id="CHEBI:29105"/>
    </ligand>
</feature>
<dbReference type="PANTHER" id="PTHR43175:SF3">
    <property type="entry name" value="CARBON DISULFIDE HYDROLASE"/>
    <property type="match status" value="1"/>
</dbReference>
<evidence type="ECO:0000256" key="3">
    <source>
        <dbReference type="ARBA" id="ARBA00022833"/>
    </source>
</evidence>
<proteinExistence type="inferred from homology"/>
<gene>
    <name evidence="5" type="ORF">HMPREF1535_04401</name>
</gene>
<dbReference type="EMBL" id="AQHV01000024">
    <property type="protein sequence ID" value="KKB47985.1"/>
    <property type="molecule type" value="Genomic_DNA"/>
</dbReference>
<dbReference type="PATRIC" id="fig|927665.4.peg.4519"/>
<evidence type="ECO:0000313" key="5">
    <source>
        <dbReference type="EMBL" id="KKB47985.1"/>
    </source>
</evidence>
<evidence type="ECO:0000256" key="4">
    <source>
        <dbReference type="PIRSR" id="PIRSR601765-1"/>
    </source>
</evidence>
<dbReference type="Proteomes" id="UP000033047">
    <property type="component" value="Unassembled WGS sequence"/>
</dbReference>
<dbReference type="GeneID" id="69981029"/>
<feature type="binding site" evidence="4">
    <location>
        <position position="97"/>
    </location>
    <ligand>
        <name>Zn(2+)</name>
        <dbReference type="ChEBI" id="CHEBI:29105"/>
    </ligand>
</feature>
<comment type="caution">
    <text evidence="5">The sequence shown here is derived from an EMBL/GenBank/DDBJ whole genome shotgun (WGS) entry which is preliminary data.</text>
</comment>
<reference evidence="5 6" key="1">
    <citation type="submission" date="2013-04" db="EMBL/GenBank/DDBJ databases">
        <title>The Genome Sequence of Parabacteroides goldsteinii DSM 19448.</title>
        <authorList>
            <consortium name="The Broad Institute Genomics Platform"/>
            <person name="Earl A."/>
            <person name="Ward D."/>
            <person name="Feldgarden M."/>
            <person name="Gevers D."/>
            <person name="Martens E."/>
            <person name="Sakamoto M."/>
            <person name="Benno Y."/>
            <person name="Song Y."/>
            <person name="Liu C."/>
            <person name="Lee J."/>
            <person name="Bolanos M."/>
            <person name="Vaisanen M.L."/>
            <person name="Finegold S.M."/>
            <person name="Walker B."/>
            <person name="Young S."/>
            <person name="Zeng Q."/>
            <person name="Gargeya S."/>
            <person name="Fitzgerald M."/>
            <person name="Haas B."/>
            <person name="Abouelleil A."/>
            <person name="Allen A.W."/>
            <person name="Alvarado L."/>
            <person name="Arachchi H.M."/>
            <person name="Berlin A.M."/>
            <person name="Chapman S.B."/>
            <person name="Gainer-Dewar J."/>
            <person name="Goldberg J."/>
            <person name="Griggs A."/>
            <person name="Gujja S."/>
            <person name="Hansen M."/>
            <person name="Howarth C."/>
            <person name="Imamovic A."/>
            <person name="Ireland A."/>
            <person name="Larimer J."/>
            <person name="McCowan C."/>
            <person name="Murphy C."/>
            <person name="Pearson M."/>
            <person name="Poon T.W."/>
            <person name="Priest M."/>
            <person name="Roberts A."/>
            <person name="Saif S."/>
            <person name="Shea T."/>
            <person name="Sisk P."/>
            <person name="Sykes S."/>
            <person name="Wortman J."/>
            <person name="Nusbaum C."/>
            <person name="Birren B."/>
        </authorList>
    </citation>
    <scope>NUCLEOTIDE SEQUENCE [LARGE SCALE GENOMIC DNA]</scope>
    <source>
        <strain evidence="5 6">DSM 19448</strain>
    </source>
</reference>
<dbReference type="GO" id="GO:0008270">
    <property type="term" value="F:zinc ion binding"/>
    <property type="evidence" value="ECO:0007669"/>
    <property type="project" value="InterPro"/>
</dbReference>
<keyword evidence="2 4" id="KW-0479">Metal-binding</keyword>
<feature type="binding site" evidence="4">
    <location>
        <position position="38"/>
    </location>
    <ligand>
        <name>Zn(2+)</name>
        <dbReference type="ChEBI" id="CHEBI:29105"/>
    </ligand>
</feature>
<dbReference type="SUPFAM" id="SSF53056">
    <property type="entry name" value="beta-carbonic anhydrase, cab"/>
    <property type="match status" value="1"/>
</dbReference>
<dbReference type="AlphaFoldDB" id="A0A0F5IRM4"/>
<dbReference type="HOGENOM" id="CLU_084253_3_0_10"/>
<dbReference type="Gene3D" id="3.40.1050.10">
    <property type="entry name" value="Carbonic anhydrase"/>
    <property type="match status" value="1"/>
</dbReference>
<evidence type="ECO:0000313" key="6">
    <source>
        <dbReference type="Proteomes" id="UP000033047"/>
    </source>
</evidence>
<evidence type="ECO:0000256" key="1">
    <source>
        <dbReference type="ARBA" id="ARBA00006217"/>
    </source>
</evidence>
<organism evidence="5 6">
    <name type="scientific">Parabacteroides goldsteinii DSM 19448 = WAL 12034</name>
    <dbReference type="NCBI Taxonomy" id="927665"/>
    <lineage>
        <taxon>Bacteria</taxon>
        <taxon>Pseudomonadati</taxon>
        <taxon>Bacteroidota</taxon>
        <taxon>Bacteroidia</taxon>
        <taxon>Bacteroidales</taxon>
        <taxon>Tannerellaceae</taxon>
        <taxon>Parabacteroides</taxon>
    </lineage>
</organism>
<dbReference type="InterPro" id="IPR001765">
    <property type="entry name" value="Carbonic_anhydrase"/>
</dbReference>
<accession>A0A0F5IRM4</accession>